<dbReference type="Gene3D" id="3.40.50.300">
    <property type="entry name" value="P-loop containing nucleotide triphosphate hydrolases"/>
    <property type="match status" value="1"/>
</dbReference>
<gene>
    <name evidence="9" type="ORF">ARHIZOSPH14_19340</name>
</gene>
<reference evidence="9" key="1">
    <citation type="submission" date="2022-12" db="EMBL/GenBank/DDBJ databases">
        <title>Reference genome sequencing for broad-spectrum identification of bacterial and archaeal isolates by mass spectrometry.</title>
        <authorList>
            <person name="Sekiguchi Y."/>
            <person name="Tourlousse D.M."/>
        </authorList>
    </citation>
    <scope>NUCLEOTIDE SEQUENCE</scope>
    <source>
        <strain evidence="9">14</strain>
    </source>
</reference>
<evidence type="ECO:0000256" key="7">
    <source>
        <dbReference type="SAM" id="MobiDB-lite"/>
    </source>
</evidence>
<dbReference type="GO" id="GO:0046677">
    <property type="term" value="P:response to antibiotic"/>
    <property type="evidence" value="ECO:0007669"/>
    <property type="project" value="UniProtKB-KW"/>
</dbReference>
<feature type="compositionally biased region" description="Low complexity" evidence="7">
    <location>
        <begin position="326"/>
        <end position="351"/>
    </location>
</feature>
<accession>A0A9W6FRI2</accession>
<dbReference type="PROSITE" id="PS50893">
    <property type="entry name" value="ABC_TRANSPORTER_2"/>
    <property type="match status" value="1"/>
</dbReference>
<proteinExistence type="inferred from homology"/>
<comment type="similarity">
    <text evidence="2">Belongs to the ABC transporter superfamily.</text>
</comment>
<organism evidence="9 10">
    <name type="scientific">Agromyces rhizosphaerae</name>
    <dbReference type="NCBI Taxonomy" id="88374"/>
    <lineage>
        <taxon>Bacteria</taxon>
        <taxon>Bacillati</taxon>
        <taxon>Actinomycetota</taxon>
        <taxon>Actinomycetes</taxon>
        <taxon>Micrococcales</taxon>
        <taxon>Microbacteriaceae</taxon>
        <taxon>Agromyces</taxon>
    </lineage>
</organism>
<name>A0A9W6FRI2_9MICO</name>
<feature type="domain" description="ABC transporter" evidence="8">
    <location>
        <begin position="22"/>
        <end position="247"/>
    </location>
</feature>
<evidence type="ECO:0000256" key="2">
    <source>
        <dbReference type="ARBA" id="ARBA00005417"/>
    </source>
</evidence>
<evidence type="ECO:0000259" key="8">
    <source>
        <dbReference type="PROSITE" id="PS50893"/>
    </source>
</evidence>
<dbReference type="PANTHER" id="PTHR42711">
    <property type="entry name" value="ABC TRANSPORTER ATP-BINDING PROTEIN"/>
    <property type="match status" value="1"/>
</dbReference>
<keyword evidence="5 9" id="KW-0067">ATP-binding</keyword>
<protein>
    <submittedName>
        <fullName evidence="9">ABC transporter ATP-binding protein</fullName>
    </submittedName>
</protein>
<dbReference type="AlphaFoldDB" id="A0A9W6FRI2"/>
<dbReference type="InterPro" id="IPR027417">
    <property type="entry name" value="P-loop_NTPase"/>
</dbReference>
<dbReference type="SMART" id="SM00382">
    <property type="entry name" value="AAA"/>
    <property type="match status" value="1"/>
</dbReference>
<dbReference type="GO" id="GO:0016887">
    <property type="term" value="F:ATP hydrolysis activity"/>
    <property type="evidence" value="ECO:0007669"/>
    <property type="project" value="InterPro"/>
</dbReference>
<dbReference type="Pfam" id="PF00005">
    <property type="entry name" value="ABC_tran"/>
    <property type="match status" value="1"/>
</dbReference>
<dbReference type="InterPro" id="IPR017871">
    <property type="entry name" value="ABC_transporter-like_CS"/>
</dbReference>
<feature type="region of interest" description="Disordered" evidence="7">
    <location>
        <begin position="312"/>
        <end position="351"/>
    </location>
</feature>
<comment type="subcellular location">
    <subcellularLocation>
        <location evidence="1">Cell membrane</location>
        <topology evidence="1">Peripheral membrane protein</topology>
    </subcellularLocation>
</comment>
<dbReference type="InterPro" id="IPR050763">
    <property type="entry name" value="ABC_transporter_ATP-binding"/>
</dbReference>
<evidence type="ECO:0000256" key="6">
    <source>
        <dbReference type="ARBA" id="ARBA00023251"/>
    </source>
</evidence>
<dbReference type="PROSITE" id="PS00211">
    <property type="entry name" value="ABC_TRANSPORTER_1"/>
    <property type="match status" value="1"/>
</dbReference>
<evidence type="ECO:0000256" key="5">
    <source>
        <dbReference type="ARBA" id="ARBA00022840"/>
    </source>
</evidence>
<keyword evidence="10" id="KW-1185">Reference proteome</keyword>
<dbReference type="PANTHER" id="PTHR42711:SF5">
    <property type="entry name" value="ABC TRANSPORTER ATP-BINDING PROTEIN NATA"/>
    <property type="match status" value="1"/>
</dbReference>
<sequence length="351" mass="36818">MTTTSGSTTTLPRTDRSDAPAIEIAGLRKRFGQTTALDGLDLTVERGEVLGLLGPNGAGKSTTIRVLLGLLRADGGDVRLLGGDPWRDAVALHRRLAYVPGDVELWPNLTGGEAIDVLGRLRGGIHRSRRDELCERFDLDPGKKGRTYSKGNRQKVALVAALASDVELLLLDEPTAGLDPLMEAEFQACIREATTAGQTVLLSSHILAQVEVLADRISIIREGRNVETGSLAELRHLTRTSVSVAATGDTASLESLPGVHHFRVDDGFVRFDVDGEAMPALVARLGALEVTGLTATPPTLEQLLLRHYGDVPEGAAGADAPESTEGAGATDAPGSTGSASAPAATDAETSR</sequence>
<dbReference type="GO" id="GO:0005524">
    <property type="term" value="F:ATP binding"/>
    <property type="evidence" value="ECO:0007669"/>
    <property type="project" value="UniProtKB-KW"/>
</dbReference>
<keyword evidence="6" id="KW-0046">Antibiotic resistance</keyword>
<dbReference type="InterPro" id="IPR003439">
    <property type="entry name" value="ABC_transporter-like_ATP-bd"/>
</dbReference>
<evidence type="ECO:0000256" key="3">
    <source>
        <dbReference type="ARBA" id="ARBA00022448"/>
    </source>
</evidence>
<evidence type="ECO:0000313" key="10">
    <source>
        <dbReference type="Proteomes" id="UP001144396"/>
    </source>
</evidence>
<dbReference type="GO" id="GO:0005886">
    <property type="term" value="C:plasma membrane"/>
    <property type="evidence" value="ECO:0007669"/>
    <property type="project" value="UniProtKB-SubCell"/>
</dbReference>
<dbReference type="InterPro" id="IPR003593">
    <property type="entry name" value="AAA+_ATPase"/>
</dbReference>
<evidence type="ECO:0000256" key="4">
    <source>
        <dbReference type="ARBA" id="ARBA00022741"/>
    </source>
</evidence>
<evidence type="ECO:0000256" key="1">
    <source>
        <dbReference type="ARBA" id="ARBA00004202"/>
    </source>
</evidence>
<dbReference type="CDD" id="cd03230">
    <property type="entry name" value="ABC_DR_subfamily_A"/>
    <property type="match status" value="1"/>
</dbReference>
<dbReference type="EMBL" id="BSDP01000001">
    <property type="protein sequence ID" value="GLI27692.1"/>
    <property type="molecule type" value="Genomic_DNA"/>
</dbReference>
<dbReference type="RefSeq" id="WP_281884449.1">
    <property type="nucleotide sequence ID" value="NZ_BSDP01000001.1"/>
</dbReference>
<evidence type="ECO:0000313" key="9">
    <source>
        <dbReference type="EMBL" id="GLI27692.1"/>
    </source>
</evidence>
<dbReference type="Proteomes" id="UP001144396">
    <property type="component" value="Unassembled WGS sequence"/>
</dbReference>
<comment type="caution">
    <text evidence="9">The sequence shown here is derived from an EMBL/GenBank/DDBJ whole genome shotgun (WGS) entry which is preliminary data.</text>
</comment>
<keyword evidence="4" id="KW-0547">Nucleotide-binding</keyword>
<keyword evidence="3" id="KW-0813">Transport</keyword>
<dbReference type="SUPFAM" id="SSF52540">
    <property type="entry name" value="P-loop containing nucleoside triphosphate hydrolases"/>
    <property type="match status" value="1"/>
</dbReference>